<evidence type="ECO:0000313" key="3">
    <source>
        <dbReference type="Proteomes" id="UP000299102"/>
    </source>
</evidence>
<accession>A0A4C1WVZ5</accession>
<organism evidence="2 3">
    <name type="scientific">Eumeta variegata</name>
    <name type="common">Bagworm moth</name>
    <name type="synonym">Eumeta japonica</name>
    <dbReference type="NCBI Taxonomy" id="151549"/>
    <lineage>
        <taxon>Eukaryota</taxon>
        <taxon>Metazoa</taxon>
        <taxon>Ecdysozoa</taxon>
        <taxon>Arthropoda</taxon>
        <taxon>Hexapoda</taxon>
        <taxon>Insecta</taxon>
        <taxon>Pterygota</taxon>
        <taxon>Neoptera</taxon>
        <taxon>Endopterygota</taxon>
        <taxon>Lepidoptera</taxon>
        <taxon>Glossata</taxon>
        <taxon>Ditrysia</taxon>
        <taxon>Tineoidea</taxon>
        <taxon>Psychidae</taxon>
        <taxon>Oiketicinae</taxon>
        <taxon>Eumeta</taxon>
    </lineage>
</organism>
<dbReference type="Proteomes" id="UP000299102">
    <property type="component" value="Unassembled WGS sequence"/>
</dbReference>
<dbReference type="EMBL" id="BGZK01000671">
    <property type="protein sequence ID" value="GBP55511.1"/>
    <property type="molecule type" value="Genomic_DNA"/>
</dbReference>
<gene>
    <name evidence="2" type="ORF">EVAR_36234_1</name>
</gene>
<name>A0A4C1WVZ5_EUMVA</name>
<reference evidence="2 3" key="1">
    <citation type="journal article" date="2019" name="Commun. Biol.">
        <title>The bagworm genome reveals a unique fibroin gene that provides high tensile strength.</title>
        <authorList>
            <person name="Kono N."/>
            <person name="Nakamura H."/>
            <person name="Ohtoshi R."/>
            <person name="Tomita M."/>
            <person name="Numata K."/>
            <person name="Arakawa K."/>
        </authorList>
    </citation>
    <scope>NUCLEOTIDE SEQUENCE [LARGE SCALE GENOMIC DNA]</scope>
</reference>
<proteinExistence type="predicted"/>
<keyword evidence="3" id="KW-1185">Reference proteome</keyword>
<sequence>MFTRLNTEADVKARMRDFLWNCRAFKSSASGLCVYEREIITKPIFRRAAAASDPPAAIKKPASVNRFDVDGPKARNGPVKILKGYSKARSSEVHDRRGPPRR</sequence>
<feature type="region of interest" description="Disordered" evidence="1">
    <location>
        <begin position="69"/>
        <end position="102"/>
    </location>
</feature>
<evidence type="ECO:0000256" key="1">
    <source>
        <dbReference type="SAM" id="MobiDB-lite"/>
    </source>
</evidence>
<evidence type="ECO:0000313" key="2">
    <source>
        <dbReference type="EMBL" id="GBP55511.1"/>
    </source>
</evidence>
<feature type="compositionally biased region" description="Basic and acidic residues" evidence="1">
    <location>
        <begin position="89"/>
        <end position="102"/>
    </location>
</feature>
<dbReference type="AlphaFoldDB" id="A0A4C1WVZ5"/>
<protein>
    <submittedName>
        <fullName evidence="2">Uncharacterized protein</fullName>
    </submittedName>
</protein>
<comment type="caution">
    <text evidence="2">The sequence shown here is derived from an EMBL/GenBank/DDBJ whole genome shotgun (WGS) entry which is preliminary data.</text>
</comment>